<accession>A0AAW6QE45</accession>
<dbReference type="EMBL" id="JARQTX010000011">
    <property type="protein sequence ID" value="MDG2946623.1"/>
    <property type="molecule type" value="Genomic_DNA"/>
</dbReference>
<evidence type="ECO:0000313" key="5">
    <source>
        <dbReference type="Proteomes" id="UP001214976"/>
    </source>
</evidence>
<dbReference type="PANTHER" id="PTHR33383:SF1">
    <property type="entry name" value="MEMBRANE PROTEIN INSERTION EFFICIENCY FACTOR-RELATED"/>
    <property type="match status" value="1"/>
</dbReference>
<dbReference type="EMBL" id="JARQTW010000014">
    <property type="protein sequence ID" value="MDG2950652.1"/>
    <property type="molecule type" value="Genomic_DNA"/>
</dbReference>
<reference evidence="4 6" key="1">
    <citation type="submission" date="2023-03" db="EMBL/GenBank/DDBJ databases">
        <title>Classification of Bisgaard taxon 6 and taxon 10 as Exercitatus varius gen. nov., spec. nov.</title>
        <authorList>
            <person name="Christensen H."/>
        </authorList>
    </citation>
    <scope>NUCLEOTIDE SEQUENCE</scope>
    <source>
        <strain evidence="3 6">23350_01</strain>
        <strain evidence="4">86116</strain>
    </source>
</reference>
<dbReference type="SMART" id="SM01234">
    <property type="entry name" value="Haemolytic"/>
    <property type="match status" value="1"/>
</dbReference>
<dbReference type="HAMAP" id="MF_00386">
    <property type="entry name" value="UPF0161_YidD"/>
    <property type="match status" value="1"/>
</dbReference>
<dbReference type="AlphaFoldDB" id="A0AAW6QE45"/>
<dbReference type="Proteomes" id="UP001214976">
    <property type="component" value="Unassembled WGS sequence"/>
</dbReference>
<name>A0AAW6QE45_9PAST</name>
<dbReference type="Proteomes" id="UP001216057">
    <property type="component" value="Unassembled WGS sequence"/>
</dbReference>
<comment type="function">
    <text evidence="1">Could be involved in insertion of integral membrane proteins into the membrane.</text>
</comment>
<feature type="compositionally biased region" description="Basic and acidic residues" evidence="2">
    <location>
        <begin position="79"/>
        <end position="88"/>
    </location>
</feature>
<comment type="caution">
    <text evidence="4">The sequence shown here is derived from an EMBL/GenBank/DDBJ whole genome shotgun (WGS) entry which is preliminary data.</text>
</comment>
<evidence type="ECO:0000313" key="3">
    <source>
        <dbReference type="EMBL" id="MDG2946623.1"/>
    </source>
</evidence>
<comment type="similarity">
    <text evidence="1">Belongs to the UPF0161 family.</text>
</comment>
<organism evidence="4 5">
    <name type="scientific">Exercitatus varius</name>
    <dbReference type="NCBI Taxonomy" id="67857"/>
    <lineage>
        <taxon>Bacteria</taxon>
        <taxon>Pseudomonadati</taxon>
        <taxon>Pseudomonadota</taxon>
        <taxon>Gammaproteobacteria</taxon>
        <taxon>Pasteurellales</taxon>
        <taxon>Pasteurellaceae</taxon>
        <taxon>Exercitatus</taxon>
    </lineage>
</organism>
<dbReference type="GO" id="GO:0005886">
    <property type="term" value="C:plasma membrane"/>
    <property type="evidence" value="ECO:0007669"/>
    <property type="project" value="UniProtKB-SubCell"/>
</dbReference>
<dbReference type="InterPro" id="IPR002696">
    <property type="entry name" value="Membr_insert_effic_factor_YidD"/>
</dbReference>
<evidence type="ECO:0000256" key="2">
    <source>
        <dbReference type="SAM" id="MobiDB-lite"/>
    </source>
</evidence>
<dbReference type="Pfam" id="PF01809">
    <property type="entry name" value="YidD"/>
    <property type="match status" value="1"/>
</dbReference>
<feature type="region of interest" description="Disordered" evidence="2">
    <location>
        <begin position="66"/>
        <end position="88"/>
    </location>
</feature>
<dbReference type="NCBIfam" id="TIGR00278">
    <property type="entry name" value="membrane protein insertion efficiency factor YidD"/>
    <property type="match status" value="1"/>
</dbReference>
<evidence type="ECO:0000256" key="1">
    <source>
        <dbReference type="HAMAP-Rule" id="MF_00386"/>
    </source>
</evidence>
<gene>
    <name evidence="4" type="primary">yidD</name>
    <name evidence="4" type="ORF">P7M15_09035</name>
    <name evidence="3" type="ORF">P7M32_09330</name>
</gene>
<protein>
    <recommendedName>
        <fullName evidence="1">Putative membrane protein insertion efficiency factor</fullName>
    </recommendedName>
</protein>
<dbReference type="PANTHER" id="PTHR33383">
    <property type="entry name" value="MEMBRANE PROTEIN INSERTION EFFICIENCY FACTOR-RELATED"/>
    <property type="match status" value="1"/>
</dbReference>
<dbReference type="GeneID" id="93226095"/>
<comment type="subcellular location">
    <subcellularLocation>
        <location evidence="1">Cell membrane</location>
        <topology evidence="1">Peripheral membrane protein</topology>
        <orientation evidence="1">Cytoplasmic side</orientation>
    </subcellularLocation>
</comment>
<evidence type="ECO:0000313" key="4">
    <source>
        <dbReference type="EMBL" id="MDG2950652.1"/>
    </source>
</evidence>
<sequence>MATSHSLGEKVLIKLIRFYQIVISPLIGPRCRFVPTCSCYGLEAIKTHGAARGAWLTLKRILKCHPLNAGGYDPVPPKSDNHSKENKK</sequence>
<keyword evidence="6" id="KW-1185">Reference proteome</keyword>
<keyword evidence="1" id="KW-0472">Membrane</keyword>
<keyword evidence="1" id="KW-1003">Cell membrane</keyword>
<evidence type="ECO:0000313" key="6">
    <source>
        <dbReference type="Proteomes" id="UP001216057"/>
    </source>
</evidence>
<dbReference type="RefSeq" id="WP_202936789.1">
    <property type="nucleotide sequence ID" value="NZ_JARQTO010000002.1"/>
</dbReference>
<proteinExistence type="inferred from homology"/>